<feature type="binding site" evidence="4">
    <location>
        <begin position="167"/>
        <end position="168"/>
    </location>
    <ligand>
        <name>S-adenosyl-L-methionine</name>
        <dbReference type="ChEBI" id="CHEBI:59789"/>
    </ligand>
</feature>
<feature type="binding site" evidence="4">
    <location>
        <position position="119"/>
    </location>
    <ligand>
        <name>S-adenosyl-L-methionine</name>
        <dbReference type="ChEBI" id="CHEBI:59789"/>
    </ligand>
</feature>
<gene>
    <name evidence="7" type="ORF">BLNAU_21884</name>
</gene>
<dbReference type="SUPFAM" id="SSF53335">
    <property type="entry name" value="S-adenosyl-L-methionine-dependent methyltransferases"/>
    <property type="match status" value="1"/>
</dbReference>
<comment type="caution">
    <text evidence="7">The sequence shown here is derived from an EMBL/GenBank/DDBJ whole genome shotgun (WGS) entry which is preliminary data.</text>
</comment>
<comment type="function">
    <text evidence="4">Methyltransferase required for the conversion of 2-polyprenyl-6-methoxy-1,4-benzoquinol (DDMQH2) to 2-polyprenyl-3-methyl-6-methoxy-1,4-benzoquinol (DMQH2).</text>
</comment>
<dbReference type="InterPro" id="IPR004033">
    <property type="entry name" value="UbiE/COQ5_MeTrFase"/>
</dbReference>
<dbReference type="CDD" id="cd02440">
    <property type="entry name" value="AdoMet_MTases"/>
    <property type="match status" value="1"/>
</dbReference>
<dbReference type="EMBL" id="JARBJD010000357">
    <property type="protein sequence ID" value="KAK2943204.1"/>
    <property type="molecule type" value="Genomic_DNA"/>
</dbReference>
<feature type="region of interest" description="Disordered" evidence="5">
    <location>
        <begin position="32"/>
        <end position="53"/>
    </location>
</feature>
<dbReference type="EC" id="2.1.1.201" evidence="4"/>
<dbReference type="Proteomes" id="UP001281761">
    <property type="component" value="Unassembled WGS sequence"/>
</dbReference>
<keyword evidence="4" id="KW-0496">Mitochondrion</keyword>
<keyword evidence="4" id="KW-0831">Ubiquinone biosynthesis</keyword>
<keyword evidence="4" id="KW-0999">Mitochondrion inner membrane</keyword>
<evidence type="ECO:0000256" key="6">
    <source>
        <dbReference type="SAM" id="Phobius"/>
    </source>
</evidence>
<dbReference type="PROSITE" id="PS01183">
    <property type="entry name" value="UBIE_1"/>
    <property type="match status" value="1"/>
</dbReference>
<dbReference type="PROSITE" id="PS51608">
    <property type="entry name" value="SAM_MT_UBIE"/>
    <property type="match status" value="1"/>
</dbReference>
<evidence type="ECO:0000313" key="8">
    <source>
        <dbReference type="Proteomes" id="UP001281761"/>
    </source>
</evidence>
<keyword evidence="6" id="KW-0812">Transmembrane</keyword>
<comment type="similarity">
    <text evidence="4">Belongs to the class I-like SAM-binding methyltransferase superfamily. MenG/UbiE family.</text>
</comment>
<protein>
    <recommendedName>
        <fullName evidence="4">2-methoxy-6-polyprenyl-1,4-benzoquinol methylase, mitochondrial</fullName>
        <ecNumber evidence="4">2.1.1.201</ecNumber>
    </recommendedName>
    <alternativeName>
        <fullName evidence="4">Ubiquinone biosynthesis methyltransferase COQ5</fullName>
    </alternativeName>
</protein>
<keyword evidence="1 4" id="KW-0489">Methyltransferase</keyword>
<keyword evidence="4 6" id="KW-0472">Membrane</keyword>
<keyword evidence="3 4" id="KW-0949">S-adenosyl-L-methionine</keyword>
<accession>A0ABQ9WUN7</accession>
<dbReference type="GO" id="GO:0032259">
    <property type="term" value="P:methylation"/>
    <property type="evidence" value="ECO:0007669"/>
    <property type="project" value="UniProtKB-KW"/>
</dbReference>
<dbReference type="InterPro" id="IPR023576">
    <property type="entry name" value="UbiE/COQ5_MeTrFase_CS"/>
</dbReference>
<feature type="transmembrane region" description="Helical" evidence="6">
    <location>
        <begin position="6"/>
        <end position="24"/>
    </location>
</feature>
<evidence type="ECO:0000256" key="3">
    <source>
        <dbReference type="ARBA" id="ARBA00022691"/>
    </source>
</evidence>
<dbReference type="Gene3D" id="3.40.50.150">
    <property type="entry name" value="Vaccinia Virus protein VP39"/>
    <property type="match status" value="1"/>
</dbReference>
<evidence type="ECO:0000313" key="7">
    <source>
        <dbReference type="EMBL" id="KAK2943204.1"/>
    </source>
</evidence>
<dbReference type="PANTHER" id="PTHR43591">
    <property type="entry name" value="METHYLTRANSFERASE"/>
    <property type="match status" value="1"/>
</dbReference>
<dbReference type="GO" id="GO:0043770">
    <property type="term" value="F:demethylmenaquinone methyltransferase activity"/>
    <property type="evidence" value="ECO:0007669"/>
    <property type="project" value="UniProtKB-EC"/>
</dbReference>
<dbReference type="Pfam" id="PF01209">
    <property type="entry name" value="Ubie_methyltran"/>
    <property type="match status" value="1"/>
</dbReference>
<proteinExistence type="inferred from homology"/>
<comment type="catalytic activity">
    <reaction evidence="4">
        <text>a 2-methoxy-6-(all-trans-polyprenyl)benzene-1,4-diol + S-adenosyl-L-methionine = a 5-methoxy-2-methyl-3-(all-trans-polyprenyl)benzene-1,4-diol + S-adenosyl-L-homocysteine + H(+)</text>
        <dbReference type="Rhea" id="RHEA:28286"/>
        <dbReference type="Rhea" id="RHEA-COMP:10858"/>
        <dbReference type="Rhea" id="RHEA-COMP:10859"/>
        <dbReference type="ChEBI" id="CHEBI:15378"/>
        <dbReference type="ChEBI" id="CHEBI:57856"/>
        <dbReference type="ChEBI" id="CHEBI:59789"/>
        <dbReference type="ChEBI" id="CHEBI:84166"/>
        <dbReference type="ChEBI" id="CHEBI:84167"/>
        <dbReference type="EC" id="2.1.1.201"/>
    </reaction>
</comment>
<dbReference type="NCBIfam" id="NF001244">
    <property type="entry name" value="PRK00216.1-5"/>
    <property type="match status" value="1"/>
</dbReference>
<feature type="binding site" evidence="4">
    <location>
        <position position="139"/>
    </location>
    <ligand>
        <name>S-adenosyl-L-methionine</name>
        <dbReference type="ChEBI" id="CHEBI:59789"/>
    </ligand>
</feature>
<dbReference type="PANTHER" id="PTHR43591:SF24">
    <property type="entry name" value="2-METHOXY-6-POLYPRENYL-1,4-BENZOQUINOL METHYLASE, MITOCHONDRIAL"/>
    <property type="match status" value="1"/>
</dbReference>
<dbReference type="HAMAP" id="MF_01813">
    <property type="entry name" value="MenG_UbiE_methyltr"/>
    <property type="match status" value="1"/>
</dbReference>
<evidence type="ECO:0000256" key="2">
    <source>
        <dbReference type="ARBA" id="ARBA00022679"/>
    </source>
</evidence>
<name>A0ABQ9WUN7_9EUKA</name>
<dbReference type="InterPro" id="IPR029063">
    <property type="entry name" value="SAM-dependent_MTases_sf"/>
</dbReference>
<comment type="caution">
    <text evidence="4">Lacks conserved residue(s) required for the propagation of feature annotation.</text>
</comment>
<keyword evidence="2 4" id="KW-0808">Transferase</keyword>
<comment type="pathway">
    <text evidence="4">Cofactor biosynthesis; ubiquinone biosynthesis.</text>
</comment>
<evidence type="ECO:0000256" key="4">
    <source>
        <dbReference type="HAMAP-Rule" id="MF_03191"/>
    </source>
</evidence>
<sequence>METSHILISVILLVIGIVTTIVLLSRYNKIQNRREDTRSRPNPSDKRTTTTYDAEKIVPYSSNETKGAQMERMFDSIAENYDTLNHTMSMGIDRGWRKKGVSMLKQIKPESILDIATGTGDLAIEACRILQPKQVLGIDISEGMMEIGRQKVQKAGLSDIIRFERQDCSALGLPDNSFDAAIVAFGVRNFEKLDKGLKEILRVLKPGGQLMILELSTPQHFPMKQGYWLYSKLFIPTVGRLMSKDSVAYAYLPKSIEAFTQGKDMTDTLLKNGFSQATYKTYTFGVCTMYLATK</sequence>
<evidence type="ECO:0000256" key="5">
    <source>
        <dbReference type="SAM" id="MobiDB-lite"/>
    </source>
</evidence>
<dbReference type="NCBIfam" id="TIGR01934">
    <property type="entry name" value="MenG_MenH_UbiE"/>
    <property type="match status" value="1"/>
</dbReference>
<comment type="subunit">
    <text evidence="4">Component of a multi-subunit COQ enzyme complex.</text>
</comment>
<dbReference type="PROSITE" id="PS01184">
    <property type="entry name" value="UBIE_2"/>
    <property type="match status" value="1"/>
</dbReference>
<keyword evidence="6" id="KW-1133">Transmembrane helix</keyword>
<keyword evidence="8" id="KW-1185">Reference proteome</keyword>
<organism evidence="7 8">
    <name type="scientific">Blattamonas nauphoetae</name>
    <dbReference type="NCBI Taxonomy" id="2049346"/>
    <lineage>
        <taxon>Eukaryota</taxon>
        <taxon>Metamonada</taxon>
        <taxon>Preaxostyla</taxon>
        <taxon>Oxymonadida</taxon>
        <taxon>Blattamonas</taxon>
    </lineage>
</organism>
<evidence type="ECO:0000256" key="1">
    <source>
        <dbReference type="ARBA" id="ARBA00022603"/>
    </source>
</evidence>
<comment type="subcellular location">
    <subcellularLocation>
        <location evidence="4">Mitochondrion inner membrane</location>
        <topology evidence="4">Peripheral membrane protein</topology>
        <orientation evidence="4">Matrix side</orientation>
    </subcellularLocation>
</comment>
<reference evidence="7 8" key="1">
    <citation type="journal article" date="2022" name="bioRxiv">
        <title>Genomics of Preaxostyla Flagellates Illuminates Evolutionary Transitions and the Path Towards Mitochondrial Loss.</title>
        <authorList>
            <person name="Novak L.V.F."/>
            <person name="Treitli S.C."/>
            <person name="Pyrih J."/>
            <person name="Halakuc P."/>
            <person name="Pipaliya S.V."/>
            <person name="Vacek V."/>
            <person name="Brzon O."/>
            <person name="Soukal P."/>
            <person name="Eme L."/>
            <person name="Dacks J.B."/>
            <person name="Karnkowska A."/>
            <person name="Elias M."/>
            <person name="Hampl V."/>
        </authorList>
    </citation>
    <scope>NUCLEOTIDE SEQUENCE [LARGE SCALE GENOMIC DNA]</scope>
    <source>
        <strain evidence="7">NAU3</strain>
        <tissue evidence="7">Gut</tissue>
    </source>
</reference>